<dbReference type="EMBL" id="CP042430">
    <property type="protein sequence ID" value="QEC46776.1"/>
    <property type="molecule type" value="Genomic_DNA"/>
</dbReference>
<sequence>MRQEGGLLASALYPRPAGPTPYGDLVAHGPRAVAHRADLPLVVEAVREGFLLHHGEPGLSRIMGRDDDDLALLAGDRLYALGLELLAAAGDLEAVQALADVIALGAQACAADDAGLAEAVWAAGCAEIGWGPDPALEMAKDAARAGISGAAERLGAAARHISGDLAPPR</sequence>
<name>A0A5B8U195_9ACTN</name>
<proteinExistence type="predicted"/>
<dbReference type="OrthoDB" id="3405767at2"/>
<dbReference type="Proteomes" id="UP000321805">
    <property type="component" value="Chromosome"/>
</dbReference>
<organism evidence="1 2">
    <name type="scientific">Baekduia soli</name>
    <dbReference type="NCBI Taxonomy" id="496014"/>
    <lineage>
        <taxon>Bacteria</taxon>
        <taxon>Bacillati</taxon>
        <taxon>Actinomycetota</taxon>
        <taxon>Thermoleophilia</taxon>
        <taxon>Solirubrobacterales</taxon>
        <taxon>Baekduiaceae</taxon>
        <taxon>Baekduia</taxon>
    </lineage>
</organism>
<accession>A0A5B8U195</accession>
<dbReference type="RefSeq" id="WP_146916385.1">
    <property type="nucleotide sequence ID" value="NZ_CP042430.1"/>
</dbReference>
<dbReference type="AlphaFoldDB" id="A0A5B8U195"/>
<gene>
    <name evidence="1" type="ORF">FSW04_03695</name>
</gene>
<evidence type="ECO:0000313" key="2">
    <source>
        <dbReference type="Proteomes" id="UP000321805"/>
    </source>
</evidence>
<evidence type="ECO:0000313" key="1">
    <source>
        <dbReference type="EMBL" id="QEC46776.1"/>
    </source>
</evidence>
<protein>
    <submittedName>
        <fullName evidence="1">Uncharacterized protein</fullName>
    </submittedName>
</protein>
<dbReference type="KEGG" id="bsol:FSW04_03695"/>
<reference evidence="1 2" key="1">
    <citation type="journal article" date="2018" name="J. Microbiol.">
        <title>Baekduia soli gen. nov., sp. nov., a novel bacterium isolated from the soil of Baekdu Mountain and proposal of a novel family name, Baekduiaceae fam. nov.</title>
        <authorList>
            <person name="An D.S."/>
            <person name="Siddiqi M.Z."/>
            <person name="Kim K.H."/>
            <person name="Yu H.S."/>
            <person name="Im W.T."/>
        </authorList>
    </citation>
    <scope>NUCLEOTIDE SEQUENCE [LARGE SCALE GENOMIC DNA]</scope>
    <source>
        <strain evidence="1 2">BR7-21</strain>
    </source>
</reference>
<keyword evidence="2" id="KW-1185">Reference proteome</keyword>